<protein>
    <recommendedName>
        <fullName evidence="3">CRAL-TRIO domain-containing protein</fullName>
    </recommendedName>
</protein>
<organism evidence="1 2">
    <name type="scientific">Fasciola gigantica</name>
    <name type="common">Giant liver fluke</name>
    <dbReference type="NCBI Taxonomy" id="46835"/>
    <lineage>
        <taxon>Eukaryota</taxon>
        <taxon>Metazoa</taxon>
        <taxon>Spiralia</taxon>
        <taxon>Lophotrochozoa</taxon>
        <taxon>Platyhelminthes</taxon>
        <taxon>Trematoda</taxon>
        <taxon>Digenea</taxon>
        <taxon>Plagiorchiida</taxon>
        <taxon>Echinostomata</taxon>
        <taxon>Echinostomatoidea</taxon>
        <taxon>Fasciolidae</taxon>
        <taxon>Fasciola</taxon>
    </lineage>
</organism>
<dbReference type="OrthoDB" id="75724at2759"/>
<dbReference type="STRING" id="46835.A0A504YVX2"/>
<accession>A0A504YVX2</accession>
<dbReference type="Gene3D" id="3.40.525.10">
    <property type="entry name" value="CRAL-TRIO lipid binding domain"/>
    <property type="match status" value="1"/>
</dbReference>
<sequence length="127" mass="14931">MSPSNYRRVWHCNFVFVRTVIAKSAWQAIKPFLPQTTVAKVTMVNNKSQLKNVLEQHFSPSMIRWIQTEYKLNRQKPTYLRYRNSISSTDSRRSEHDPRGEISYVRPIGLNKNTHPGINHIQICLSF</sequence>
<keyword evidence="2" id="KW-1185">Reference proteome</keyword>
<dbReference type="Proteomes" id="UP000316759">
    <property type="component" value="Unassembled WGS sequence"/>
</dbReference>
<evidence type="ECO:0000313" key="1">
    <source>
        <dbReference type="EMBL" id="TPP65614.1"/>
    </source>
</evidence>
<dbReference type="InterPro" id="IPR036865">
    <property type="entry name" value="CRAL-TRIO_dom_sf"/>
</dbReference>
<dbReference type="AlphaFoldDB" id="A0A504YVX2"/>
<evidence type="ECO:0000313" key="2">
    <source>
        <dbReference type="Proteomes" id="UP000316759"/>
    </source>
</evidence>
<proteinExistence type="predicted"/>
<gene>
    <name evidence="1" type="ORF">FGIG_07512</name>
</gene>
<name>A0A504YVX2_FASGI</name>
<comment type="caution">
    <text evidence="1">The sequence shown here is derived from an EMBL/GenBank/DDBJ whole genome shotgun (WGS) entry which is preliminary data.</text>
</comment>
<evidence type="ECO:0008006" key="3">
    <source>
        <dbReference type="Google" id="ProtNLM"/>
    </source>
</evidence>
<dbReference type="SUPFAM" id="SSF52087">
    <property type="entry name" value="CRAL/TRIO domain"/>
    <property type="match status" value="1"/>
</dbReference>
<dbReference type="EMBL" id="SUNJ01002933">
    <property type="protein sequence ID" value="TPP65614.1"/>
    <property type="molecule type" value="Genomic_DNA"/>
</dbReference>
<reference evidence="1 2" key="1">
    <citation type="submission" date="2019-04" db="EMBL/GenBank/DDBJ databases">
        <title>Annotation for the trematode Fasciola gigantica.</title>
        <authorList>
            <person name="Choi Y.-J."/>
        </authorList>
    </citation>
    <scope>NUCLEOTIDE SEQUENCE [LARGE SCALE GENOMIC DNA]</scope>
    <source>
        <strain evidence="1">Uganda_cow_1</strain>
    </source>
</reference>